<evidence type="ECO:0000313" key="2">
    <source>
        <dbReference type="EMBL" id="PZX57199.1"/>
    </source>
</evidence>
<evidence type="ECO:0008006" key="4">
    <source>
        <dbReference type="Google" id="ProtNLM"/>
    </source>
</evidence>
<gene>
    <name evidence="2" type="ORF">LX76_00739</name>
</gene>
<name>A0A2W7RRP0_9RHOB</name>
<feature type="chain" id="PRO_5016066141" description="Adenylosuccinate lyase" evidence="1">
    <location>
        <begin position="21"/>
        <end position="52"/>
    </location>
</feature>
<sequence length="52" mass="5296">MKIPALALIALTLAPTLALAEGCPYSRNVTASACADNQSYDPALKACVTVSS</sequence>
<comment type="caution">
    <text evidence="2">The sequence shown here is derived from an EMBL/GenBank/DDBJ whole genome shotgun (WGS) entry which is preliminary data.</text>
</comment>
<evidence type="ECO:0000313" key="3">
    <source>
        <dbReference type="Proteomes" id="UP000249538"/>
    </source>
</evidence>
<accession>A0A2W7RRP0</accession>
<dbReference type="Proteomes" id="UP000249538">
    <property type="component" value="Unassembled WGS sequence"/>
</dbReference>
<organism evidence="2 3">
    <name type="scientific">Cereibacter changlensis</name>
    <dbReference type="NCBI Taxonomy" id="402884"/>
    <lineage>
        <taxon>Bacteria</taxon>
        <taxon>Pseudomonadati</taxon>
        <taxon>Pseudomonadota</taxon>
        <taxon>Alphaproteobacteria</taxon>
        <taxon>Rhodobacterales</taxon>
        <taxon>Paracoccaceae</taxon>
        <taxon>Cereibacter</taxon>
    </lineage>
</organism>
<dbReference type="RefSeq" id="WP_169310900.1">
    <property type="nucleotide sequence ID" value="NZ_QKZS01000002.1"/>
</dbReference>
<reference evidence="2 3" key="1">
    <citation type="submission" date="2018-06" db="EMBL/GenBank/DDBJ databases">
        <title>Genomic Encyclopedia of Archaeal and Bacterial Type Strains, Phase II (KMG-II): from individual species to whole genera.</title>
        <authorList>
            <person name="Goeker M."/>
        </authorList>
    </citation>
    <scope>NUCLEOTIDE SEQUENCE [LARGE SCALE GENOMIC DNA]</scope>
    <source>
        <strain evidence="2 3">DSM 18774</strain>
    </source>
</reference>
<dbReference type="AlphaFoldDB" id="A0A2W7RRP0"/>
<evidence type="ECO:0000256" key="1">
    <source>
        <dbReference type="SAM" id="SignalP"/>
    </source>
</evidence>
<feature type="signal peptide" evidence="1">
    <location>
        <begin position="1"/>
        <end position="20"/>
    </location>
</feature>
<proteinExistence type="predicted"/>
<dbReference type="EMBL" id="QKZS01000002">
    <property type="protein sequence ID" value="PZX57199.1"/>
    <property type="molecule type" value="Genomic_DNA"/>
</dbReference>
<keyword evidence="1" id="KW-0732">Signal</keyword>
<protein>
    <recommendedName>
        <fullName evidence="4">Adenylosuccinate lyase</fullName>
    </recommendedName>
</protein>